<dbReference type="Gramene" id="EFJ30996">
    <property type="protein sequence ID" value="EFJ30996"/>
    <property type="gene ID" value="SELMODRAFT_18527"/>
</dbReference>
<dbReference type="OrthoDB" id="651546at2759"/>
<dbReference type="Proteomes" id="UP000001514">
    <property type="component" value="Unassembled WGS sequence"/>
</dbReference>
<gene>
    <name evidence="2" type="ORF">SELMODRAFT_18527</name>
</gene>
<evidence type="ECO:0000259" key="1">
    <source>
        <dbReference type="Pfam" id="PF23156"/>
    </source>
</evidence>
<evidence type="ECO:0000313" key="2">
    <source>
        <dbReference type="EMBL" id="EFJ30996.1"/>
    </source>
</evidence>
<reference evidence="2 3" key="1">
    <citation type="journal article" date="2011" name="Science">
        <title>The Selaginella genome identifies genetic changes associated with the evolution of vascular plants.</title>
        <authorList>
            <person name="Banks J.A."/>
            <person name="Nishiyama T."/>
            <person name="Hasebe M."/>
            <person name="Bowman J.L."/>
            <person name="Gribskov M."/>
            <person name="dePamphilis C."/>
            <person name="Albert V.A."/>
            <person name="Aono N."/>
            <person name="Aoyama T."/>
            <person name="Ambrose B.A."/>
            <person name="Ashton N.W."/>
            <person name="Axtell M.J."/>
            <person name="Barker E."/>
            <person name="Barker M.S."/>
            <person name="Bennetzen J.L."/>
            <person name="Bonawitz N.D."/>
            <person name="Chapple C."/>
            <person name="Cheng C."/>
            <person name="Correa L.G."/>
            <person name="Dacre M."/>
            <person name="DeBarry J."/>
            <person name="Dreyer I."/>
            <person name="Elias M."/>
            <person name="Engstrom E.M."/>
            <person name="Estelle M."/>
            <person name="Feng L."/>
            <person name="Finet C."/>
            <person name="Floyd S.K."/>
            <person name="Frommer W.B."/>
            <person name="Fujita T."/>
            <person name="Gramzow L."/>
            <person name="Gutensohn M."/>
            <person name="Harholt J."/>
            <person name="Hattori M."/>
            <person name="Heyl A."/>
            <person name="Hirai T."/>
            <person name="Hiwatashi Y."/>
            <person name="Ishikawa M."/>
            <person name="Iwata M."/>
            <person name="Karol K.G."/>
            <person name="Koehler B."/>
            <person name="Kolukisaoglu U."/>
            <person name="Kubo M."/>
            <person name="Kurata T."/>
            <person name="Lalonde S."/>
            <person name="Li K."/>
            <person name="Li Y."/>
            <person name="Litt A."/>
            <person name="Lyons E."/>
            <person name="Manning G."/>
            <person name="Maruyama T."/>
            <person name="Michael T.P."/>
            <person name="Mikami K."/>
            <person name="Miyazaki S."/>
            <person name="Morinaga S."/>
            <person name="Murata T."/>
            <person name="Mueller-Roeber B."/>
            <person name="Nelson D.R."/>
            <person name="Obara M."/>
            <person name="Oguri Y."/>
            <person name="Olmstead R.G."/>
            <person name="Onodera N."/>
            <person name="Petersen B.L."/>
            <person name="Pils B."/>
            <person name="Prigge M."/>
            <person name="Rensing S.A."/>
            <person name="Riano-Pachon D.M."/>
            <person name="Roberts A.W."/>
            <person name="Sato Y."/>
            <person name="Scheller H.V."/>
            <person name="Schulz B."/>
            <person name="Schulz C."/>
            <person name="Shakirov E.V."/>
            <person name="Shibagaki N."/>
            <person name="Shinohara N."/>
            <person name="Shippen D.E."/>
            <person name="Soerensen I."/>
            <person name="Sotooka R."/>
            <person name="Sugimoto N."/>
            <person name="Sugita M."/>
            <person name="Sumikawa N."/>
            <person name="Tanurdzic M."/>
            <person name="Theissen G."/>
            <person name="Ulvskov P."/>
            <person name="Wakazuki S."/>
            <person name="Weng J.K."/>
            <person name="Willats W.W."/>
            <person name="Wipf D."/>
            <person name="Wolf P.G."/>
            <person name="Yang L."/>
            <person name="Zimmer A.D."/>
            <person name="Zhu Q."/>
            <person name="Mitros T."/>
            <person name="Hellsten U."/>
            <person name="Loque D."/>
            <person name="Otillar R."/>
            <person name="Salamov A."/>
            <person name="Schmutz J."/>
            <person name="Shapiro H."/>
            <person name="Lindquist E."/>
            <person name="Lucas S."/>
            <person name="Rokhsar D."/>
            <person name="Grigoriev I.V."/>
        </authorList>
    </citation>
    <scope>NUCLEOTIDE SEQUENCE [LARGE SCALE GENOMIC DNA]</scope>
</reference>
<feature type="non-terminal residue" evidence="2">
    <location>
        <position position="1"/>
    </location>
</feature>
<dbReference type="HOGENOM" id="CLU_2565279_0_0_1"/>
<organism evidence="3">
    <name type="scientific">Selaginella moellendorffii</name>
    <name type="common">Spikemoss</name>
    <dbReference type="NCBI Taxonomy" id="88036"/>
    <lineage>
        <taxon>Eukaryota</taxon>
        <taxon>Viridiplantae</taxon>
        <taxon>Streptophyta</taxon>
        <taxon>Embryophyta</taxon>
        <taxon>Tracheophyta</taxon>
        <taxon>Lycopodiopsida</taxon>
        <taxon>Selaginellales</taxon>
        <taxon>Selaginellaceae</taxon>
        <taxon>Selaginella</taxon>
    </lineage>
</organism>
<dbReference type="InParanoid" id="D8RA30"/>
<keyword evidence="3" id="KW-1185">Reference proteome</keyword>
<dbReference type="EMBL" id="GL377574">
    <property type="protein sequence ID" value="EFJ30996.1"/>
    <property type="molecule type" value="Genomic_DNA"/>
</dbReference>
<feature type="non-terminal residue" evidence="2">
    <location>
        <position position="82"/>
    </location>
</feature>
<name>D8RA30_SELML</name>
<dbReference type="InterPro" id="IPR040358">
    <property type="entry name" value="At4g22758-like"/>
</dbReference>
<feature type="domain" description="DUF7054" evidence="1">
    <location>
        <begin position="1"/>
        <end position="82"/>
    </location>
</feature>
<accession>D8RA30</accession>
<dbReference type="Pfam" id="PF23156">
    <property type="entry name" value="DUF7054"/>
    <property type="match status" value="1"/>
</dbReference>
<dbReference type="PANTHER" id="PTHR33270:SF6">
    <property type="entry name" value="OS02G0448600 PROTEIN"/>
    <property type="match status" value="1"/>
</dbReference>
<dbReference type="AlphaFoldDB" id="D8RA30"/>
<dbReference type="eggNOG" id="KOG4197">
    <property type="taxonomic scope" value="Eukaryota"/>
</dbReference>
<dbReference type="InterPro" id="IPR055482">
    <property type="entry name" value="DUF7054"/>
</dbReference>
<proteinExistence type="predicted"/>
<evidence type="ECO:0000313" key="3">
    <source>
        <dbReference type="Proteomes" id="UP000001514"/>
    </source>
</evidence>
<dbReference type="PANTHER" id="PTHR33270">
    <property type="entry name" value="BNAC05G50380D PROTEIN"/>
    <property type="match status" value="1"/>
</dbReference>
<dbReference type="OMA" id="HYSPYTL"/>
<dbReference type="KEGG" id="smo:SELMODRAFT_18527"/>
<protein>
    <recommendedName>
        <fullName evidence="1">DUF7054 domain-containing protein</fullName>
    </recommendedName>
</protein>
<sequence>KKTLVTVTVLGSTGPLRMVVTSDATVKEVMKMALLKYAHEGRVPALGRSTREFELYDSQFSSQALKPDDRIANMGTRNFVLC</sequence>